<evidence type="ECO:0000313" key="5">
    <source>
        <dbReference type="EMBL" id="TPW29628.1"/>
    </source>
</evidence>
<dbReference type="OrthoDB" id="9797743at2"/>
<dbReference type="Gene3D" id="3.40.50.1000">
    <property type="entry name" value="HAD superfamily/HAD-like"/>
    <property type="match status" value="1"/>
</dbReference>
<proteinExistence type="inferred from homology"/>
<dbReference type="Pfam" id="PF00702">
    <property type="entry name" value="Hydrolase"/>
    <property type="match status" value="1"/>
</dbReference>
<dbReference type="Gene3D" id="1.10.150.240">
    <property type="entry name" value="Putative phosphatase, domain 2"/>
    <property type="match status" value="1"/>
</dbReference>
<dbReference type="PANTHER" id="PTHR43434:SF1">
    <property type="entry name" value="PHOSPHOGLYCOLATE PHOSPHATASE"/>
    <property type="match status" value="1"/>
</dbReference>
<comment type="caution">
    <text evidence="5">The sequence shown here is derived from an EMBL/GenBank/DDBJ whole genome shotgun (WGS) entry which is preliminary data.</text>
</comment>
<comment type="catalytic activity">
    <reaction evidence="1">
        <text>2-phosphoglycolate + H2O = glycolate + phosphate</text>
        <dbReference type="Rhea" id="RHEA:14369"/>
        <dbReference type="ChEBI" id="CHEBI:15377"/>
        <dbReference type="ChEBI" id="CHEBI:29805"/>
        <dbReference type="ChEBI" id="CHEBI:43474"/>
        <dbReference type="ChEBI" id="CHEBI:58033"/>
        <dbReference type="EC" id="3.1.3.18"/>
    </reaction>
</comment>
<dbReference type="InterPro" id="IPR023198">
    <property type="entry name" value="PGP-like_dom2"/>
</dbReference>
<evidence type="ECO:0000256" key="2">
    <source>
        <dbReference type="ARBA" id="ARBA00004818"/>
    </source>
</evidence>
<dbReference type="AlphaFoldDB" id="A0A506U820"/>
<dbReference type="InterPro" id="IPR036412">
    <property type="entry name" value="HAD-like_sf"/>
</dbReference>
<dbReference type="SUPFAM" id="SSF56784">
    <property type="entry name" value="HAD-like"/>
    <property type="match status" value="1"/>
</dbReference>
<dbReference type="SFLD" id="SFLDS00003">
    <property type="entry name" value="Haloacid_Dehalogenase"/>
    <property type="match status" value="1"/>
</dbReference>
<comment type="pathway">
    <text evidence="2">Organic acid metabolism; glycolate biosynthesis; glycolate from 2-phosphoglycolate: step 1/1.</text>
</comment>
<accession>A0A506U820</accession>
<dbReference type="PRINTS" id="PR00413">
    <property type="entry name" value="HADHALOGNASE"/>
</dbReference>
<keyword evidence="6" id="KW-1185">Reference proteome</keyword>
<keyword evidence="5" id="KW-0378">Hydrolase</keyword>
<dbReference type="CDD" id="cd01427">
    <property type="entry name" value="HAD_like"/>
    <property type="match status" value="1"/>
</dbReference>
<reference evidence="5 6" key="1">
    <citation type="submission" date="2019-06" db="EMBL/GenBank/DDBJ databases">
        <authorList>
            <person name="Li M."/>
        </authorList>
    </citation>
    <scope>NUCLEOTIDE SEQUENCE [LARGE SCALE GENOMIC DNA]</scope>
    <source>
        <strain evidence="5 6">BGMRC6574</strain>
    </source>
</reference>
<name>A0A506U820_9HYPH</name>
<evidence type="ECO:0000256" key="3">
    <source>
        <dbReference type="ARBA" id="ARBA00006171"/>
    </source>
</evidence>
<dbReference type="GO" id="GO:0006281">
    <property type="term" value="P:DNA repair"/>
    <property type="evidence" value="ECO:0007669"/>
    <property type="project" value="TreeGrafter"/>
</dbReference>
<organism evidence="5 6">
    <name type="scientific">Pararhizobium mangrovi</name>
    <dbReference type="NCBI Taxonomy" id="2590452"/>
    <lineage>
        <taxon>Bacteria</taxon>
        <taxon>Pseudomonadati</taxon>
        <taxon>Pseudomonadota</taxon>
        <taxon>Alphaproteobacteria</taxon>
        <taxon>Hyphomicrobiales</taxon>
        <taxon>Rhizobiaceae</taxon>
        <taxon>Rhizobium/Agrobacterium group</taxon>
        <taxon>Pararhizobium</taxon>
    </lineage>
</organism>
<comment type="similarity">
    <text evidence="3">Belongs to the HAD-like hydrolase superfamily. CbbY/CbbZ/Gph/YieH family.</text>
</comment>
<gene>
    <name evidence="5" type="ORF">FJU11_07255</name>
</gene>
<dbReference type="InterPro" id="IPR023214">
    <property type="entry name" value="HAD_sf"/>
</dbReference>
<dbReference type="SFLD" id="SFLDG01129">
    <property type="entry name" value="C1.5:_HAD__Beta-PGM__Phosphata"/>
    <property type="match status" value="1"/>
</dbReference>
<dbReference type="PANTHER" id="PTHR43434">
    <property type="entry name" value="PHOSPHOGLYCOLATE PHOSPHATASE"/>
    <property type="match status" value="1"/>
</dbReference>
<dbReference type="InterPro" id="IPR006439">
    <property type="entry name" value="HAD-SF_hydro_IA"/>
</dbReference>
<sequence>MGPPPSGRNDGNDVRMSLPKPDIRAILFDKDGTLVDFERTWGTCILRATDHAAGGDRQLAERLRALGGYDARTGRTQADSLFAACNTAEIVDAFAAAGVTRDPATLVGELDDIFREASENAVGLVDTPRLFERLRAAGLRLGIASSDNAASIAVTARTLGIADDLAFIAGYDSGYGAKPGPGMFTAFCEAIGEDPRNVAMVGDNRHDMEMGCRAGAGLRIAVLSGTGTRERLAPIADVCLPDIAALPDYLHLDGR</sequence>
<dbReference type="NCBIfam" id="TIGR01549">
    <property type="entry name" value="HAD-SF-IA-v1"/>
    <property type="match status" value="1"/>
</dbReference>
<dbReference type="EC" id="3.1.3.18" evidence="4"/>
<evidence type="ECO:0000313" key="6">
    <source>
        <dbReference type="Proteomes" id="UP000320314"/>
    </source>
</evidence>
<dbReference type="Proteomes" id="UP000320314">
    <property type="component" value="Unassembled WGS sequence"/>
</dbReference>
<evidence type="ECO:0000256" key="4">
    <source>
        <dbReference type="ARBA" id="ARBA00013078"/>
    </source>
</evidence>
<protein>
    <recommendedName>
        <fullName evidence="4">phosphoglycolate phosphatase</fullName>
        <ecNumber evidence="4">3.1.3.18</ecNumber>
    </recommendedName>
</protein>
<dbReference type="GO" id="GO:0008967">
    <property type="term" value="F:phosphoglycolate phosphatase activity"/>
    <property type="evidence" value="ECO:0007669"/>
    <property type="project" value="UniProtKB-EC"/>
</dbReference>
<evidence type="ECO:0000256" key="1">
    <source>
        <dbReference type="ARBA" id="ARBA00000830"/>
    </source>
</evidence>
<dbReference type="EMBL" id="VHLH01000010">
    <property type="protein sequence ID" value="TPW29628.1"/>
    <property type="molecule type" value="Genomic_DNA"/>
</dbReference>
<dbReference type="InterPro" id="IPR050155">
    <property type="entry name" value="HAD-like_hydrolase_sf"/>
</dbReference>